<evidence type="ECO:0000313" key="2">
    <source>
        <dbReference type="EMBL" id="ERN05515.1"/>
    </source>
</evidence>
<dbReference type="EMBL" id="KI394011">
    <property type="protein sequence ID" value="ERN05515.1"/>
    <property type="molecule type" value="Genomic_DNA"/>
</dbReference>
<evidence type="ECO:0000256" key="1">
    <source>
        <dbReference type="SAM" id="Phobius"/>
    </source>
</evidence>
<gene>
    <name evidence="2" type="ORF">AMTR_s00007p00260740</name>
</gene>
<accession>W1PEM8</accession>
<name>W1PEM8_AMBTC</name>
<dbReference type="PANTHER" id="PTHR36369">
    <property type="entry name" value="TRANSMEMBRANE PROTEIN"/>
    <property type="match status" value="1"/>
</dbReference>
<dbReference type="HOGENOM" id="CLU_1246841_0_0_1"/>
<keyword evidence="1" id="KW-1133">Transmembrane helix</keyword>
<organism evidence="2 3">
    <name type="scientific">Amborella trichopoda</name>
    <dbReference type="NCBI Taxonomy" id="13333"/>
    <lineage>
        <taxon>Eukaryota</taxon>
        <taxon>Viridiplantae</taxon>
        <taxon>Streptophyta</taxon>
        <taxon>Embryophyta</taxon>
        <taxon>Tracheophyta</taxon>
        <taxon>Spermatophyta</taxon>
        <taxon>Magnoliopsida</taxon>
        <taxon>Amborellales</taxon>
        <taxon>Amborellaceae</taxon>
        <taxon>Amborella</taxon>
    </lineage>
</organism>
<sequence length="222" mass="24719">MGLSSLQIETLIFSHAELGLGFLTRVSGLLAWIAFLTAGVSIWSIIFRSTAGNHGRKITILQRNPVGFCGRKFDIGLFQQIVREDGQSKGGDANAVYPSKENRPECEVLCSPSAQTPLNPPAPLPLERSSCSFDRGFSVEFDGSCKGEKYSVYFEGEEDVEEERGNLCCDNFIDGEVNAVSKCIFPIEEINGLWNADLLWYRYQDLTVLNGSVVRLWRRPIN</sequence>
<dbReference type="Proteomes" id="UP000017836">
    <property type="component" value="Unassembled WGS sequence"/>
</dbReference>
<keyword evidence="3" id="KW-1185">Reference proteome</keyword>
<reference evidence="3" key="1">
    <citation type="journal article" date="2013" name="Science">
        <title>The Amborella genome and the evolution of flowering plants.</title>
        <authorList>
            <consortium name="Amborella Genome Project"/>
        </authorList>
    </citation>
    <scope>NUCLEOTIDE SEQUENCE [LARGE SCALE GENOMIC DNA]</scope>
</reference>
<evidence type="ECO:0008006" key="4">
    <source>
        <dbReference type="Google" id="ProtNLM"/>
    </source>
</evidence>
<proteinExistence type="predicted"/>
<protein>
    <recommendedName>
        <fullName evidence="4">Transmembrane protein</fullName>
    </recommendedName>
</protein>
<dbReference type="AlphaFoldDB" id="W1PEM8"/>
<dbReference type="PANTHER" id="PTHR36369:SF1">
    <property type="entry name" value="TRANSMEMBRANE PROTEIN"/>
    <property type="match status" value="1"/>
</dbReference>
<keyword evidence="1" id="KW-0472">Membrane</keyword>
<feature type="transmembrane region" description="Helical" evidence="1">
    <location>
        <begin position="29"/>
        <end position="47"/>
    </location>
</feature>
<dbReference type="Gramene" id="ERN05515">
    <property type="protein sequence ID" value="ERN05515"/>
    <property type="gene ID" value="AMTR_s00007p00260740"/>
</dbReference>
<keyword evidence="1" id="KW-0812">Transmembrane</keyword>
<evidence type="ECO:0000313" key="3">
    <source>
        <dbReference type="Proteomes" id="UP000017836"/>
    </source>
</evidence>